<name>A0ABW1SHY5_9LACO</name>
<feature type="domain" description="Pesticidal crystal protein Cry22Aa Ig-like" evidence="2">
    <location>
        <begin position="701"/>
        <end position="769"/>
    </location>
</feature>
<feature type="domain" description="Pesticidal crystal protein Cry22Aa Ig-like" evidence="2">
    <location>
        <begin position="622"/>
        <end position="691"/>
    </location>
</feature>
<keyword evidence="1" id="KW-0812">Transmembrane</keyword>
<dbReference type="RefSeq" id="WP_137617308.1">
    <property type="nucleotide sequence ID" value="NZ_BJDI01000021.1"/>
</dbReference>
<feature type="domain" description="Pesticidal crystal protein Cry22Aa Ig-like" evidence="2">
    <location>
        <begin position="1019"/>
        <end position="1096"/>
    </location>
</feature>
<dbReference type="EMBL" id="JBHSSE010000004">
    <property type="protein sequence ID" value="MFC6200824.1"/>
    <property type="molecule type" value="Genomic_DNA"/>
</dbReference>
<comment type="caution">
    <text evidence="3">The sequence shown here is derived from an EMBL/GenBank/DDBJ whole genome shotgun (WGS) entry which is preliminary data.</text>
</comment>
<proteinExistence type="predicted"/>
<dbReference type="InterPro" id="IPR013783">
    <property type="entry name" value="Ig-like_fold"/>
</dbReference>
<reference evidence="4" key="1">
    <citation type="journal article" date="2019" name="Int. J. Syst. Evol. Microbiol.">
        <title>The Global Catalogue of Microorganisms (GCM) 10K type strain sequencing project: providing services to taxonomists for standard genome sequencing and annotation.</title>
        <authorList>
            <consortium name="The Broad Institute Genomics Platform"/>
            <consortium name="The Broad Institute Genome Sequencing Center for Infectious Disease"/>
            <person name="Wu L."/>
            <person name="Ma J."/>
        </authorList>
    </citation>
    <scope>NUCLEOTIDE SEQUENCE [LARGE SCALE GENOMIC DNA]</scope>
    <source>
        <strain evidence="4">CCM 8930</strain>
    </source>
</reference>
<feature type="transmembrane region" description="Helical" evidence="1">
    <location>
        <begin position="12"/>
        <end position="34"/>
    </location>
</feature>
<evidence type="ECO:0000313" key="3">
    <source>
        <dbReference type="EMBL" id="MFC6200824.1"/>
    </source>
</evidence>
<keyword evidence="4" id="KW-1185">Reference proteome</keyword>
<dbReference type="InterPro" id="IPR011050">
    <property type="entry name" value="Pectin_lyase_fold/virulence"/>
</dbReference>
<dbReference type="Gene3D" id="2.60.40.10">
    <property type="entry name" value="Immunoglobulins"/>
    <property type="match status" value="6"/>
</dbReference>
<gene>
    <name evidence="3" type="ORF">ACFP1L_02800</name>
</gene>
<sequence>MLIKSKQVTQLCRIVLITSIVSANLTGLSALVAVPVKADGEKTVVVTEGMHGFKIGHAQEAAPDDTQAIQKIIDDQDPNTLTRIKFPKGYFGISGVIKLHSNLILSGVASEDSKWTNESHMVSLPTTAANGNVYQYKRATWWYPTQAKGYGGAKNVNHVYWDNITFNGGVDKNSTNGGMQMLQAITHSQDIKFDHCDFDRTETAPGHSLDLGGVDGVEIKNSTFRGYATTSANTRKEAIQVDYTILSSSSTNSDHKLTVIEDGKIVGDPKWHINESLYMDGLPTKNVTVTNSRFLPIYEKHGDVWKNEGLERRAPNPIGQHIQYSEGMVGPVDFVGNYVENAITPGKDATGKIGKALQVNAKTEKDALLEKYTGIIHFPNANGINISKNIFRQTAGNPDDKGYANMTMNYNAGRLPSDVSLSSGNNTSAPFTQRGMTKSIFNGNTLVGMKSKDNHTFLAIGQRSGKKDNYDNLIHGIENKNNNYINSAKVVTGPNGNLLTNQLPSNYSEGGNQVRTANDFFVPKIEVKQVKKADIELSITAQAPGNVDPSVALKGYEAKVVDKLDDWQDKNKDPIEYDTSKVKFDKPGTYDVTLKTINSMNVSAKKQVKLIVKPSKPVLSGRDVTVNVGSQFDVKTALNLTARDDVDGDLTGKISLSGDKVDPHKAGTYHLTATVKNSFDQQVSQAFTVTVGSTQLAVTAPSMVIKTGETFSAREGITAKDASGQSVDDLIVDVKSGHVETSKPGLYHVTYDVHTKDGLFGQVTRVVTVTDEANLSTIFDAHDFAVMADGVLNSEQLRQLAGVKPVNDGHDLTTVAVDTSAVKFDQTGDYPVIFTGKVGGQLTSQLVVVHVKAQPLTTIKANDFTVERGTTVTAEKIRQHFKASHKTAGNVTDQVSVDMSGVNTAKVGIYPVKLTYTDANGTVTKATMNVMVTSFKPMTLNVKNITVTQGTDLMAALGKGGFTAEDPVDGSLKSQIKYETSQVKMTTPGTYVVVASVTNSAGETVRKAINVEVKSDIPEIKGPADMTMPYGRSAYTTKEALQNSFALDPVEGDLSKQLKVTGAEAVNTKRAGKYQVTYTVTNKFGNQAKKVVTITVAHAIPTIKVNGTNSQGYLVLQPGTPADILKQIRGKITATAADSGQIDRNLLKISEDDANLFNNGNYQKAGAYTYNFEITNANQMTGGQEISFIIANKAGQAATGSDNHGHGTDANGLENPYLVKSTIDYQPVDAANGNTFEATNISHLLSLLEIKPDNPSMPFRAELLNPEKIDFKRAGTYHVQVKLSNGLTSKTVDLTVNVKGQQAAVVPIVKDLAAKLQTVAKDPVKAFQNLPATGEAAVGVSLLLSLIGLVSGSALMMQRYLKRKRHSDD</sequence>
<evidence type="ECO:0000259" key="2">
    <source>
        <dbReference type="Pfam" id="PF16403"/>
    </source>
</evidence>
<dbReference type="SUPFAM" id="SSF51126">
    <property type="entry name" value="Pectin lyase-like"/>
    <property type="match status" value="1"/>
</dbReference>
<dbReference type="Proteomes" id="UP001596171">
    <property type="component" value="Unassembled WGS sequence"/>
</dbReference>
<keyword evidence="1" id="KW-0472">Membrane</keyword>
<feature type="transmembrane region" description="Helical" evidence="1">
    <location>
        <begin position="1336"/>
        <end position="1357"/>
    </location>
</feature>
<evidence type="ECO:0000313" key="4">
    <source>
        <dbReference type="Proteomes" id="UP001596171"/>
    </source>
</evidence>
<dbReference type="Pfam" id="PF16403">
    <property type="entry name" value="Bact_surface_Ig-like"/>
    <property type="match status" value="3"/>
</dbReference>
<evidence type="ECO:0000256" key="1">
    <source>
        <dbReference type="SAM" id="Phobius"/>
    </source>
</evidence>
<organism evidence="3 4">
    <name type="scientific">Lactiplantibacillus nangangensis</name>
    <dbReference type="NCBI Taxonomy" id="2559917"/>
    <lineage>
        <taxon>Bacteria</taxon>
        <taxon>Bacillati</taxon>
        <taxon>Bacillota</taxon>
        <taxon>Bacilli</taxon>
        <taxon>Lactobacillales</taxon>
        <taxon>Lactobacillaceae</taxon>
        <taxon>Lactiplantibacillus</taxon>
    </lineage>
</organism>
<protein>
    <submittedName>
        <fullName evidence="3">Immunoglobulin-like domain-containing protein</fullName>
    </submittedName>
</protein>
<accession>A0ABW1SHY5</accession>
<dbReference type="InterPro" id="IPR032179">
    <property type="entry name" value="Cry22Aa_Ig-like"/>
</dbReference>
<keyword evidence="1" id="KW-1133">Transmembrane helix</keyword>